<dbReference type="AlphaFoldDB" id="B1I4W1"/>
<gene>
    <name evidence="1" type="ordered locus">Daud_1526</name>
</gene>
<dbReference type="EMBL" id="CP000860">
    <property type="protein sequence ID" value="ACA60029.1"/>
    <property type="molecule type" value="Genomic_DNA"/>
</dbReference>
<reference evidence="2" key="1">
    <citation type="submission" date="2007-10" db="EMBL/GenBank/DDBJ databases">
        <title>Complete sequence of chromosome of Desulforudis audaxviator MP104C.</title>
        <authorList>
            <person name="Copeland A."/>
            <person name="Lucas S."/>
            <person name="Lapidus A."/>
            <person name="Barry K."/>
            <person name="Glavina del Rio T."/>
            <person name="Dalin E."/>
            <person name="Tice H."/>
            <person name="Bruce D."/>
            <person name="Pitluck S."/>
            <person name="Lowry S.R."/>
            <person name="Larimer F."/>
            <person name="Land M.L."/>
            <person name="Hauser L."/>
            <person name="Kyrpides N."/>
            <person name="Ivanova N.N."/>
            <person name="Richardson P."/>
        </authorList>
    </citation>
    <scope>NUCLEOTIDE SEQUENCE [LARGE SCALE GENOMIC DNA]</scope>
    <source>
        <strain evidence="2">MP104C</strain>
    </source>
</reference>
<organism evidence="1 2">
    <name type="scientific">Desulforudis audaxviator (strain MP104C)</name>
    <dbReference type="NCBI Taxonomy" id="477974"/>
    <lineage>
        <taxon>Bacteria</taxon>
        <taxon>Bacillati</taxon>
        <taxon>Bacillota</taxon>
        <taxon>Clostridia</taxon>
        <taxon>Thermoanaerobacterales</taxon>
        <taxon>Candidatus Desulforudaceae</taxon>
        <taxon>Candidatus Desulforudis</taxon>
    </lineage>
</organism>
<reference evidence="1 2" key="2">
    <citation type="journal article" date="2008" name="Science">
        <title>Environmental genomics reveals a single-species ecosystem deep within Earth.</title>
        <authorList>
            <person name="Chivian D."/>
            <person name="Brodie E.L."/>
            <person name="Alm E.J."/>
            <person name="Culley D.E."/>
            <person name="Dehal P.S."/>
            <person name="Desantis T.Z."/>
            <person name="Gihring T.M."/>
            <person name="Lapidus A."/>
            <person name="Lin L.H."/>
            <person name="Lowry S.R."/>
            <person name="Moser D.P."/>
            <person name="Richardson P.M."/>
            <person name="Southam G."/>
            <person name="Wanger G."/>
            <person name="Pratt L.M."/>
            <person name="Andersen G.L."/>
            <person name="Hazen T.C."/>
            <person name="Brockman F.J."/>
            <person name="Arkin A.P."/>
            <person name="Onstott T.C."/>
        </authorList>
    </citation>
    <scope>NUCLEOTIDE SEQUENCE [LARGE SCALE GENOMIC DNA]</scope>
    <source>
        <strain evidence="1 2">MP104C</strain>
    </source>
</reference>
<dbReference type="Proteomes" id="UP000008544">
    <property type="component" value="Chromosome"/>
</dbReference>
<dbReference type="HOGENOM" id="CLU_1649389_0_0_9"/>
<dbReference type="eggNOG" id="ENOG502ZG9I">
    <property type="taxonomic scope" value="Bacteria"/>
</dbReference>
<keyword evidence="2" id="KW-1185">Reference proteome</keyword>
<dbReference type="KEGG" id="dau:Daud_1526"/>
<sequence length="160" mass="17808">MTRTCIDSTWCFSFQTGKIYRVRIVEGRYADADNGNHTAGRGSGGVFLDHAQLWRGLTVGIRAPAAPANMMIGGVLVELYSPIREEFFRWCDQTVAEAVSSPGKSLNYWRPQKRASGHGYDLVFEIGGAGQEPKTHVIPIPDKYTDLLDREYPSHDDGED</sequence>
<accession>B1I4W1</accession>
<proteinExistence type="predicted"/>
<protein>
    <submittedName>
        <fullName evidence="1">Uncharacterized protein</fullName>
    </submittedName>
</protein>
<evidence type="ECO:0000313" key="2">
    <source>
        <dbReference type="Proteomes" id="UP000008544"/>
    </source>
</evidence>
<dbReference type="STRING" id="477974.Daud_1526"/>
<evidence type="ECO:0000313" key="1">
    <source>
        <dbReference type="EMBL" id="ACA60029.1"/>
    </source>
</evidence>
<name>B1I4W1_DESAP</name>